<dbReference type="SMART" id="SM00020">
    <property type="entry name" value="Tryp_SPc"/>
    <property type="match status" value="1"/>
</dbReference>
<keyword evidence="2" id="KW-0964">Secreted</keyword>
<evidence type="ECO:0000256" key="11">
    <source>
        <dbReference type="SAM" id="SignalP"/>
    </source>
</evidence>
<dbReference type="EMBL" id="DS231825">
    <property type="protein sequence ID" value="EDS28141.1"/>
    <property type="molecule type" value="Genomic_DNA"/>
</dbReference>
<evidence type="ECO:0000256" key="9">
    <source>
        <dbReference type="ARBA" id="ARBA00023180"/>
    </source>
</evidence>
<dbReference type="VEuPathDB" id="VectorBase:CQUJHB014164"/>
<evidence type="ECO:0000256" key="7">
    <source>
        <dbReference type="ARBA" id="ARBA00023145"/>
    </source>
</evidence>
<organism>
    <name type="scientific">Culex quinquefasciatus</name>
    <name type="common">Southern house mosquito</name>
    <name type="synonym">Culex pungens</name>
    <dbReference type="NCBI Taxonomy" id="7176"/>
    <lineage>
        <taxon>Eukaryota</taxon>
        <taxon>Metazoa</taxon>
        <taxon>Ecdysozoa</taxon>
        <taxon>Arthropoda</taxon>
        <taxon>Hexapoda</taxon>
        <taxon>Insecta</taxon>
        <taxon>Pterygota</taxon>
        <taxon>Neoptera</taxon>
        <taxon>Endopterygota</taxon>
        <taxon>Diptera</taxon>
        <taxon>Nematocera</taxon>
        <taxon>Culicoidea</taxon>
        <taxon>Culicidae</taxon>
        <taxon>Culicinae</taxon>
        <taxon>Culicini</taxon>
        <taxon>Culex</taxon>
        <taxon>Culex</taxon>
    </lineage>
</organism>
<dbReference type="Proteomes" id="UP000002320">
    <property type="component" value="Unassembled WGS sequence"/>
</dbReference>
<evidence type="ECO:0000256" key="6">
    <source>
        <dbReference type="ARBA" id="ARBA00022825"/>
    </source>
</evidence>
<keyword evidence="7" id="KW-0865">Zymogen</keyword>
<dbReference type="GO" id="GO:0006508">
    <property type="term" value="P:proteolysis"/>
    <property type="evidence" value="ECO:0007669"/>
    <property type="project" value="UniProtKB-KW"/>
</dbReference>
<dbReference type="HOGENOM" id="CLU_597516_0_0_1"/>
<evidence type="ECO:0000256" key="4">
    <source>
        <dbReference type="ARBA" id="ARBA00022729"/>
    </source>
</evidence>
<evidence type="ECO:0000256" key="2">
    <source>
        <dbReference type="ARBA" id="ARBA00022525"/>
    </source>
</evidence>
<accession>B0W277</accession>
<dbReference type="InterPro" id="IPR051487">
    <property type="entry name" value="Ser/Thr_Proteases_Immune/Dev"/>
</dbReference>
<keyword evidence="6" id="KW-0720">Serine protease</keyword>
<comment type="subcellular location">
    <subcellularLocation>
        <location evidence="1">Secreted</location>
    </subcellularLocation>
</comment>
<evidence type="ECO:0000256" key="10">
    <source>
        <dbReference type="ARBA" id="ARBA00024195"/>
    </source>
</evidence>
<dbReference type="InterPro" id="IPR001314">
    <property type="entry name" value="Peptidase_S1A"/>
</dbReference>
<dbReference type="GO" id="GO:0004252">
    <property type="term" value="F:serine-type endopeptidase activity"/>
    <property type="evidence" value="ECO:0007669"/>
    <property type="project" value="InterPro"/>
</dbReference>
<dbReference type="GO" id="GO:0005576">
    <property type="term" value="C:extracellular region"/>
    <property type="evidence" value="ECO:0007669"/>
    <property type="project" value="UniProtKB-SubCell"/>
</dbReference>
<feature type="domain" description="Peptidase S1" evidence="12">
    <location>
        <begin position="292"/>
        <end position="542"/>
    </location>
</feature>
<feature type="domain" description="Peptidase S1" evidence="12">
    <location>
        <begin position="33"/>
        <end position="282"/>
    </location>
</feature>
<dbReference type="KEGG" id="cqu:CpipJ_CPIJ001107"/>
<evidence type="ECO:0000259" key="12">
    <source>
        <dbReference type="PROSITE" id="PS50240"/>
    </source>
</evidence>
<dbReference type="Gene3D" id="2.40.10.10">
    <property type="entry name" value="Trypsin-like serine proteases"/>
    <property type="match status" value="2"/>
</dbReference>
<dbReference type="STRING" id="7176.B0W277"/>
<dbReference type="PANTHER" id="PTHR24256">
    <property type="entry name" value="TRYPTASE-RELATED"/>
    <property type="match status" value="1"/>
</dbReference>
<dbReference type="CDD" id="cd00190">
    <property type="entry name" value="Tryp_SPc"/>
    <property type="match status" value="1"/>
</dbReference>
<reference evidence="13" key="1">
    <citation type="submission" date="2007-03" db="EMBL/GenBank/DDBJ databases">
        <title>Annotation of Culex pipiens quinquefasciatus.</title>
        <authorList>
            <consortium name="The Broad Institute Genome Sequencing Platform"/>
            <person name="Atkinson P.W."/>
            <person name="Hemingway J."/>
            <person name="Christensen B.M."/>
            <person name="Higgs S."/>
            <person name="Kodira C."/>
            <person name="Hannick L."/>
            <person name="Megy K."/>
            <person name="O'Leary S."/>
            <person name="Pearson M."/>
            <person name="Haas B.J."/>
            <person name="Mauceli E."/>
            <person name="Wortman J.R."/>
            <person name="Lee N.H."/>
            <person name="Guigo R."/>
            <person name="Stanke M."/>
            <person name="Alvarado L."/>
            <person name="Amedeo P."/>
            <person name="Antoine C.H."/>
            <person name="Arensburger P."/>
            <person name="Bidwell S.L."/>
            <person name="Crawford M."/>
            <person name="Camaro F."/>
            <person name="Devon K."/>
            <person name="Engels R."/>
            <person name="Hammond M."/>
            <person name="Howarth C."/>
            <person name="Koehrsen M."/>
            <person name="Lawson D."/>
            <person name="Montgomery P."/>
            <person name="Nene V."/>
            <person name="Nusbaum C."/>
            <person name="Puiu D."/>
            <person name="Romero-Severson J."/>
            <person name="Severson D.W."/>
            <person name="Shumway M."/>
            <person name="Sisk P."/>
            <person name="Stolte C."/>
            <person name="Zeng Q."/>
            <person name="Eisenstadt E."/>
            <person name="Fraser-Liggett C."/>
            <person name="Strausberg R."/>
            <person name="Galagan J."/>
            <person name="Birren B."/>
            <person name="Collins F.H."/>
        </authorList>
    </citation>
    <scope>NUCLEOTIDE SEQUENCE [LARGE SCALE GENOMIC DNA]</scope>
    <source>
        <strain evidence="13">JHB</strain>
    </source>
</reference>
<evidence type="ECO:0000256" key="5">
    <source>
        <dbReference type="ARBA" id="ARBA00022801"/>
    </source>
</evidence>
<evidence type="ECO:0000256" key="1">
    <source>
        <dbReference type="ARBA" id="ARBA00004613"/>
    </source>
</evidence>
<name>B0W277_CULQU</name>
<keyword evidence="4 11" id="KW-0732">Signal</keyword>
<keyword evidence="8" id="KW-1015">Disulfide bond</keyword>
<evidence type="ECO:0000256" key="3">
    <source>
        <dbReference type="ARBA" id="ARBA00022670"/>
    </source>
</evidence>
<dbReference type="eggNOG" id="KOG3627">
    <property type="taxonomic scope" value="Eukaryota"/>
</dbReference>
<proteinExistence type="inferred from homology"/>
<keyword evidence="3 13" id="KW-0645">Protease</keyword>
<comment type="similarity">
    <text evidence="10">Belongs to the peptidase S1 family. CLIP subfamily.</text>
</comment>
<keyword evidence="5" id="KW-0378">Hydrolase</keyword>
<dbReference type="InterPro" id="IPR018114">
    <property type="entry name" value="TRYPSIN_HIS"/>
</dbReference>
<gene>
    <name evidence="14" type="primary">6032112</name>
    <name evidence="13" type="ORF">CpipJ_CPIJ001107</name>
</gene>
<keyword evidence="9" id="KW-0325">Glycoprotein</keyword>
<evidence type="ECO:0000313" key="15">
    <source>
        <dbReference type="Proteomes" id="UP000002320"/>
    </source>
</evidence>
<dbReference type="Pfam" id="PF00089">
    <property type="entry name" value="Trypsin"/>
    <property type="match status" value="2"/>
</dbReference>
<dbReference type="OrthoDB" id="7215686at2759"/>
<dbReference type="InterPro" id="IPR009003">
    <property type="entry name" value="Peptidase_S1_PA"/>
</dbReference>
<dbReference type="PROSITE" id="PS00134">
    <property type="entry name" value="TRYPSIN_HIS"/>
    <property type="match status" value="1"/>
</dbReference>
<evidence type="ECO:0000313" key="13">
    <source>
        <dbReference type="EMBL" id="EDS28141.1"/>
    </source>
</evidence>
<evidence type="ECO:0000313" key="14">
    <source>
        <dbReference type="EnsemblMetazoa" id="CPIJ001107-PA"/>
    </source>
</evidence>
<dbReference type="PRINTS" id="PR00722">
    <property type="entry name" value="CHYMOTRYPSIN"/>
</dbReference>
<feature type="signal peptide" evidence="11">
    <location>
        <begin position="1"/>
        <end position="17"/>
    </location>
</feature>
<sequence>MMRILALFILLFANASCEPEKCGLQKVKTRELIVRGYGSYPGQFPWHVAIFHRKSKVRTDYACGGSLISASFVLTAAHCTRGEDGHEIRASLVKVFLGLHDKEFIGPNVQQHSVYGIHTVPSEGPWVGLKNDVALLELGSNVEYTNFVQPICLNFEQIPNRVIGTVPGWGRTEVEDISEVLKTASMPIISTLNCLQSNRDVFGGALDTGMICAGHQNGTSVCNGDSGGGLVVQRCTDGGCSWSQIGVLSFSAGNATGHCRSDGYGAFSNVQTYLPWISQITGMQFGEDISQYVCGHQQDETTTRTRWPWHGTAYRKNPSFPNKDCNSYDVTILSNQIVLTVHAFIYCYQKDPESYRVRVGYPAVGISDEFTQEFPIEKEFTSAQQIPHTRNLAILKLKGRIQFTKYVQPICLRPPEDSSFSSIVNQNGYLVSHGQHKYGDQPEEMVMPIVKKSKCLKDHLSLSVATFNAELYCAGTRNGTGPSELDVGTGLFVQRGNNWFLAGALFELASPVFYAPKSFHTKHYAMFLDVTHFSNWIVSTVKYIHGPKAPFLCECGEFKTYVPPDCETRS</sequence>
<dbReference type="VEuPathDB" id="VectorBase:CPIJ001107"/>
<dbReference type="InterPro" id="IPR001254">
    <property type="entry name" value="Trypsin_dom"/>
</dbReference>
<feature type="chain" id="PRO_5011407503" evidence="11">
    <location>
        <begin position="18"/>
        <end position="570"/>
    </location>
</feature>
<dbReference type="AlphaFoldDB" id="B0W277"/>
<dbReference type="PROSITE" id="PS50240">
    <property type="entry name" value="TRYPSIN_DOM"/>
    <property type="match status" value="2"/>
</dbReference>
<dbReference type="InParanoid" id="B0W277"/>
<evidence type="ECO:0000256" key="8">
    <source>
        <dbReference type="ARBA" id="ARBA00023157"/>
    </source>
</evidence>
<keyword evidence="15" id="KW-1185">Reference proteome</keyword>
<protein>
    <submittedName>
        <fullName evidence="13">Serine protease 27</fullName>
    </submittedName>
</protein>
<dbReference type="EnsemblMetazoa" id="CPIJ001107-RA">
    <property type="protein sequence ID" value="CPIJ001107-PA"/>
    <property type="gene ID" value="CPIJ001107"/>
</dbReference>
<reference evidence="14" key="2">
    <citation type="submission" date="2020-05" db="UniProtKB">
        <authorList>
            <consortium name="EnsemblMetazoa"/>
        </authorList>
    </citation>
    <scope>IDENTIFICATION</scope>
    <source>
        <strain evidence="14">JHB</strain>
    </source>
</reference>
<dbReference type="SUPFAM" id="SSF50494">
    <property type="entry name" value="Trypsin-like serine proteases"/>
    <property type="match status" value="2"/>
</dbReference>
<dbReference type="InterPro" id="IPR043504">
    <property type="entry name" value="Peptidase_S1_PA_chymotrypsin"/>
</dbReference>
<dbReference type="FunFam" id="2.40.10.10:FF:000146">
    <property type="entry name" value="Serine protease 53"/>
    <property type="match status" value="1"/>
</dbReference>